<sequence length="343" mass="39981">MANLFKTYQLIALILSFTTDNKKLEAHIKNKTVDWDALVKIGSSHLVLPTIYCRLKERKLLDLLPDELTAYLEQLTSINRNRNLGLIEEATSISKLLMKHEIKHVFLKGIALLCSNVYRDTGERMVGDIDILVEKEQEKRAFKLIQSSGYNRTIGFDYEVKGHRHLDRLVNTKKLAAIELHNALFNLKHQDQIDIYDFFNSTHVEGGIPIPSLQFLGLHNVLSWQINDKGYYYCSISLKSIYDSLVLDINKNNVLEERLTNKYIKSYLSLASIHFKDFDSLGFKQNVFKRFLYNLKFHFPILHKTLKQFQFVAISFLERIHLLVFNQSYRKHLLSKILSKVNS</sequence>
<dbReference type="InterPro" id="IPR039498">
    <property type="entry name" value="NTP_transf_5"/>
</dbReference>
<evidence type="ECO:0000313" key="1">
    <source>
        <dbReference type="EMBL" id="MCA0132454.1"/>
    </source>
</evidence>
<comment type="caution">
    <text evidence="1">The sequence shown here is derived from an EMBL/GenBank/DDBJ whole genome shotgun (WGS) entry which is preliminary data.</text>
</comment>
<evidence type="ECO:0000313" key="2">
    <source>
        <dbReference type="Proteomes" id="UP001198901"/>
    </source>
</evidence>
<dbReference type="Proteomes" id="UP001198901">
    <property type="component" value="Unassembled WGS sequence"/>
</dbReference>
<organism evidence="1 2">
    <name type="scientific">Winogradskyella alexanderae</name>
    <dbReference type="NCBI Taxonomy" id="2877123"/>
    <lineage>
        <taxon>Bacteria</taxon>
        <taxon>Pseudomonadati</taxon>
        <taxon>Bacteroidota</taxon>
        <taxon>Flavobacteriia</taxon>
        <taxon>Flavobacteriales</taxon>
        <taxon>Flavobacteriaceae</taxon>
        <taxon>Winogradskyella</taxon>
    </lineage>
</organism>
<dbReference type="EMBL" id="JAIUJR010000004">
    <property type="protein sequence ID" value="MCA0132454.1"/>
    <property type="molecule type" value="Genomic_DNA"/>
</dbReference>
<reference evidence="2" key="1">
    <citation type="submission" date="2023-07" db="EMBL/GenBank/DDBJ databases">
        <authorList>
            <person name="Yue Y."/>
        </authorList>
    </citation>
    <scope>NUCLEOTIDE SEQUENCE [LARGE SCALE GENOMIC DNA]</scope>
    <source>
        <strain evidence="2">D23</strain>
    </source>
</reference>
<keyword evidence="2" id="KW-1185">Reference proteome</keyword>
<dbReference type="Pfam" id="PF14907">
    <property type="entry name" value="NTP_transf_5"/>
    <property type="match status" value="1"/>
</dbReference>
<protein>
    <submittedName>
        <fullName evidence="1">Nucleotidyltransferase family protein</fullName>
    </submittedName>
</protein>
<gene>
    <name evidence="1" type="ORF">LBU54_07640</name>
</gene>
<accession>A0ABS7XR11</accession>
<proteinExistence type="predicted"/>
<name>A0ABS7XR11_9FLAO</name>
<dbReference type="RefSeq" id="WP_224527988.1">
    <property type="nucleotide sequence ID" value="NZ_JAIUJR010000004.1"/>
</dbReference>